<dbReference type="AlphaFoldDB" id="A0A8S2RY75"/>
<evidence type="ECO:0000313" key="2">
    <source>
        <dbReference type="Proteomes" id="UP000681720"/>
    </source>
</evidence>
<accession>A0A8S2RY75</accession>
<sequence>HEILAVIVYLIHLESTTVNEYSDSNELMKQLYDPKYLAHDAFAIYEKIMEHLQPFYDFKPTNIVARKVRHILVY</sequence>
<evidence type="ECO:0000313" key="1">
    <source>
        <dbReference type="EMBL" id="CAF4193073.1"/>
    </source>
</evidence>
<feature type="non-terminal residue" evidence="1">
    <location>
        <position position="1"/>
    </location>
</feature>
<comment type="caution">
    <text evidence="1">The sequence shown here is derived from an EMBL/GenBank/DDBJ whole genome shotgun (WGS) entry which is preliminary data.</text>
</comment>
<gene>
    <name evidence="1" type="ORF">GIL414_LOCUS21293</name>
</gene>
<proteinExistence type="predicted"/>
<dbReference type="EMBL" id="CAJOBJ010017489">
    <property type="protein sequence ID" value="CAF4193073.1"/>
    <property type="molecule type" value="Genomic_DNA"/>
</dbReference>
<organism evidence="1 2">
    <name type="scientific">Rotaria magnacalcarata</name>
    <dbReference type="NCBI Taxonomy" id="392030"/>
    <lineage>
        <taxon>Eukaryota</taxon>
        <taxon>Metazoa</taxon>
        <taxon>Spiralia</taxon>
        <taxon>Gnathifera</taxon>
        <taxon>Rotifera</taxon>
        <taxon>Eurotatoria</taxon>
        <taxon>Bdelloidea</taxon>
        <taxon>Philodinida</taxon>
        <taxon>Philodinidae</taxon>
        <taxon>Rotaria</taxon>
    </lineage>
</organism>
<reference evidence="1" key="1">
    <citation type="submission" date="2021-02" db="EMBL/GenBank/DDBJ databases">
        <authorList>
            <person name="Nowell W R."/>
        </authorList>
    </citation>
    <scope>NUCLEOTIDE SEQUENCE</scope>
</reference>
<protein>
    <submittedName>
        <fullName evidence="1">Uncharacterized protein</fullName>
    </submittedName>
</protein>
<name>A0A8S2RY75_9BILA</name>
<dbReference type="Proteomes" id="UP000681720">
    <property type="component" value="Unassembled WGS sequence"/>
</dbReference>